<evidence type="ECO:0000313" key="1">
    <source>
        <dbReference type="EMBL" id="PVD39066.1"/>
    </source>
</evidence>
<evidence type="ECO:0000313" key="2">
    <source>
        <dbReference type="Proteomes" id="UP000245119"/>
    </source>
</evidence>
<sequence length="95" mass="11050">MTHPAPLNSKWLTRCRPHPLAHHALQCVCVCVKVNGSASPPVRRSDRTFLWVAVRSRCSCERHQWSDGVADEETPSICLFFFYRRQTSPHRCHRH</sequence>
<dbReference type="Proteomes" id="UP000245119">
    <property type="component" value="Linkage Group LG1"/>
</dbReference>
<comment type="caution">
    <text evidence="1">The sequence shown here is derived from an EMBL/GenBank/DDBJ whole genome shotgun (WGS) entry which is preliminary data.</text>
</comment>
<dbReference type="AlphaFoldDB" id="A0A2T7Q062"/>
<accession>A0A2T7Q062</accession>
<gene>
    <name evidence="1" type="ORF">C0Q70_01694</name>
</gene>
<keyword evidence="2" id="KW-1185">Reference proteome</keyword>
<organism evidence="1 2">
    <name type="scientific">Pomacea canaliculata</name>
    <name type="common">Golden apple snail</name>
    <dbReference type="NCBI Taxonomy" id="400727"/>
    <lineage>
        <taxon>Eukaryota</taxon>
        <taxon>Metazoa</taxon>
        <taxon>Spiralia</taxon>
        <taxon>Lophotrochozoa</taxon>
        <taxon>Mollusca</taxon>
        <taxon>Gastropoda</taxon>
        <taxon>Caenogastropoda</taxon>
        <taxon>Architaenioglossa</taxon>
        <taxon>Ampullarioidea</taxon>
        <taxon>Ampullariidae</taxon>
        <taxon>Pomacea</taxon>
    </lineage>
</organism>
<dbReference type="EMBL" id="PZQS01000001">
    <property type="protein sequence ID" value="PVD39066.1"/>
    <property type="molecule type" value="Genomic_DNA"/>
</dbReference>
<reference evidence="1 2" key="1">
    <citation type="submission" date="2018-04" db="EMBL/GenBank/DDBJ databases">
        <title>The genome of golden apple snail Pomacea canaliculata provides insight into stress tolerance and invasive adaptation.</title>
        <authorList>
            <person name="Liu C."/>
            <person name="Liu B."/>
            <person name="Ren Y."/>
            <person name="Zhang Y."/>
            <person name="Wang H."/>
            <person name="Li S."/>
            <person name="Jiang F."/>
            <person name="Yin L."/>
            <person name="Zhang G."/>
            <person name="Qian W."/>
            <person name="Fan W."/>
        </authorList>
    </citation>
    <scope>NUCLEOTIDE SEQUENCE [LARGE SCALE GENOMIC DNA]</scope>
    <source>
        <strain evidence="1">SZHN2017</strain>
        <tissue evidence="1">Muscle</tissue>
    </source>
</reference>
<name>A0A2T7Q062_POMCA</name>
<protein>
    <submittedName>
        <fullName evidence="1">Uncharacterized protein</fullName>
    </submittedName>
</protein>
<proteinExistence type="predicted"/>